<evidence type="ECO:0000256" key="1">
    <source>
        <dbReference type="SAM" id="MobiDB-lite"/>
    </source>
</evidence>
<dbReference type="AlphaFoldDB" id="A0AAV4EEW3"/>
<name>A0AAV4EEW3_9GAST</name>
<sequence length="113" mass="12958">MLQIPSISGPDHSINHQSKRLRCEQGNQKDLSDTKNTISEMLQIPSISRPDHSSNHQSKRLRCEQGNQKDLGDTKESRSPRCYRYLQFLDPIIPLTIKAKDLVFAVNKATRRT</sequence>
<accession>A0AAV4EEW3</accession>
<keyword evidence="3" id="KW-1185">Reference proteome</keyword>
<feature type="compositionally biased region" description="Polar residues" evidence="1">
    <location>
        <begin position="25"/>
        <end position="40"/>
    </location>
</feature>
<protein>
    <submittedName>
        <fullName evidence="2">Uncharacterized protein</fullName>
    </submittedName>
</protein>
<gene>
    <name evidence="2" type="ORF">ElyMa_003498100</name>
</gene>
<organism evidence="2 3">
    <name type="scientific">Elysia marginata</name>
    <dbReference type="NCBI Taxonomy" id="1093978"/>
    <lineage>
        <taxon>Eukaryota</taxon>
        <taxon>Metazoa</taxon>
        <taxon>Spiralia</taxon>
        <taxon>Lophotrochozoa</taxon>
        <taxon>Mollusca</taxon>
        <taxon>Gastropoda</taxon>
        <taxon>Heterobranchia</taxon>
        <taxon>Euthyneura</taxon>
        <taxon>Panpulmonata</taxon>
        <taxon>Sacoglossa</taxon>
        <taxon>Placobranchoidea</taxon>
        <taxon>Plakobranchidae</taxon>
        <taxon>Elysia</taxon>
    </lineage>
</organism>
<evidence type="ECO:0000313" key="3">
    <source>
        <dbReference type="Proteomes" id="UP000762676"/>
    </source>
</evidence>
<evidence type="ECO:0000313" key="2">
    <source>
        <dbReference type="EMBL" id="GFR59215.1"/>
    </source>
</evidence>
<reference evidence="2 3" key="1">
    <citation type="journal article" date="2021" name="Elife">
        <title>Chloroplast acquisition without the gene transfer in kleptoplastic sea slugs, Plakobranchus ocellatus.</title>
        <authorList>
            <person name="Maeda T."/>
            <person name="Takahashi S."/>
            <person name="Yoshida T."/>
            <person name="Shimamura S."/>
            <person name="Takaki Y."/>
            <person name="Nagai Y."/>
            <person name="Toyoda A."/>
            <person name="Suzuki Y."/>
            <person name="Arimoto A."/>
            <person name="Ishii H."/>
            <person name="Satoh N."/>
            <person name="Nishiyama T."/>
            <person name="Hasebe M."/>
            <person name="Maruyama T."/>
            <person name="Minagawa J."/>
            <person name="Obokata J."/>
            <person name="Shigenobu S."/>
        </authorList>
    </citation>
    <scope>NUCLEOTIDE SEQUENCE [LARGE SCALE GENOMIC DNA]</scope>
</reference>
<feature type="region of interest" description="Disordered" evidence="1">
    <location>
        <begin position="1"/>
        <end position="77"/>
    </location>
</feature>
<comment type="caution">
    <text evidence="2">The sequence shown here is derived from an EMBL/GenBank/DDBJ whole genome shotgun (WGS) entry which is preliminary data.</text>
</comment>
<dbReference type="EMBL" id="BMAT01007185">
    <property type="protein sequence ID" value="GFR59215.1"/>
    <property type="molecule type" value="Genomic_DNA"/>
</dbReference>
<dbReference type="Proteomes" id="UP000762676">
    <property type="component" value="Unassembled WGS sequence"/>
</dbReference>
<proteinExistence type="predicted"/>